<feature type="transmembrane region" description="Helical" evidence="7">
    <location>
        <begin position="151"/>
        <end position="174"/>
    </location>
</feature>
<dbReference type="Pfam" id="PF07690">
    <property type="entry name" value="MFS_1"/>
    <property type="match status" value="1"/>
</dbReference>
<feature type="transmembrane region" description="Helical" evidence="7">
    <location>
        <begin position="324"/>
        <end position="344"/>
    </location>
</feature>
<dbReference type="EMBL" id="JAATWM020000042">
    <property type="protein sequence ID" value="KAF9871730.1"/>
    <property type="molecule type" value="Genomic_DNA"/>
</dbReference>
<comment type="subcellular location">
    <subcellularLocation>
        <location evidence="1">Membrane</location>
        <topology evidence="1">Multi-pass membrane protein</topology>
    </subcellularLocation>
</comment>
<dbReference type="PANTHER" id="PTHR43791">
    <property type="entry name" value="PERMEASE-RELATED"/>
    <property type="match status" value="1"/>
</dbReference>
<dbReference type="GO" id="GO:0016020">
    <property type="term" value="C:membrane"/>
    <property type="evidence" value="ECO:0007669"/>
    <property type="project" value="UniProtKB-SubCell"/>
</dbReference>
<dbReference type="InterPro" id="IPR036259">
    <property type="entry name" value="MFS_trans_sf"/>
</dbReference>
<gene>
    <name evidence="9" type="ORF">CkaCkLH20_10664</name>
</gene>
<feature type="transmembrane region" description="Helical" evidence="7">
    <location>
        <begin position="520"/>
        <end position="543"/>
    </location>
</feature>
<comment type="similarity">
    <text evidence="6">Belongs to the major facilitator superfamily. Allantoate permease family.</text>
</comment>
<dbReference type="PANTHER" id="PTHR43791:SF70">
    <property type="entry name" value="MAJOR FACILITATOR SUPERFAMILY (MFS) PROFILE DOMAIN-CONTAINING PROTEIN"/>
    <property type="match status" value="1"/>
</dbReference>
<keyword evidence="4 7" id="KW-1133">Transmembrane helix</keyword>
<proteinExistence type="inferred from homology"/>
<feature type="transmembrane region" description="Helical" evidence="7">
    <location>
        <begin position="97"/>
        <end position="115"/>
    </location>
</feature>
<keyword evidence="3 7" id="KW-0812">Transmembrane</keyword>
<dbReference type="Gene3D" id="1.20.1250.20">
    <property type="entry name" value="MFS general substrate transporter like domains"/>
    <property type="match status" value="2"/>
</dbReference>
<dbReference type="SUPFAM" id="SSF103473">
    <property type="entry name" value="MFS general substrate transporter"/>
    <property type="match status" value="1"/>
</dbReference>
<evidence type="ECO:0000256" key="3">
    <source>
        <dbReference type="ARBA" id="ARBA00022692"/>
    </source>
</evidence>
<evidence type="ECO:0000256" key="7">
    <source>
        <dbReference type="SAM" id="Phobius"/>
    </source>
</evidence>
<sequence>MADTIEQRSPQRPVEDLECLPDLKMGGNADEGYDILEGSDFRPITPEQSAAICKKLDRRLLPLMCVLYGICYIDKLSMSWAVLFHFREDLNLKGTEYSWASSMFYFGFLVAQYPGNYLLQKLKVSRFLGMTVLAWGVLMVGHLGLKEFKGLLVIRFLLGVVESVVMPGFVLYTSTFYTRKEQVWRTLLWSAMQGIFTIFGALASYGLGHITNTVLRPWMYIFLILGILSFLTGSIWLVIMPETPGTASFFTEEEKRIAVQRVAENMTGIKSYGWKTYQIWHALKDPKLWLLLGFEFFKSVPNGGLTNFGSLVVAGFGFDSFKTLLIGLPSSLVSAGSMILWGFFSIKYGNLRTWGMIVPMVIAIAGVAAVYATLGTDANIYGRAVAYWLINSYAVTSPFALTIVGQNIAGHTKRAVANTLLFIMYAAGNIAGPFFFRSEDAPRYVLAIVSIMVCLGIGLLCAVLLRFYMIWENKRRDRLYGRPENLEDRLDGMRMGMHDKTDDENKDFRYNPSDVANGELTIIVGLGVQLAFFGCFLVVSGVFHRRMRHAPTAKSEKPYIQ</sequence>
<keyword evidence="2" id="KW-0813">Transport</keyword>
<organism evidence="9 10">
    <name type="scientific">Colletotrichum karsti</name>
    <dbReference type="NCBI Taxonomy" id="1095194"/>
    <lineage>
        <taxon>Eukaryota</taxon>
        <taxon>Fungi</taxon>
        <taxon>Dikarya</taxon>
        <taxon>Ascomycota</taxon>
        <taxon>Pezizomycotina</taxon>
        <taxon>Sordariomycetes</taxon>
        <taxon>Hypocreomycetidae</taxon>
        <taxon>Glomerellales</taxon>
        <taxon>Glomerellaceae</taxon>
        <taxon>Colletotrichum</taxon>
        <taxon>Colletotrichum boninense species complex</taxon>
    </lineage>
</organism>
<evidence type="ECO:0000256" key="1">
    <source>
        <dbReference type="ARBA" id="ARBA00004141"/>
    </source>
</evidence>
<feature type="transmembrane region" description="Helical" evidence="7">
    <location>
        <begin position="356"/>
        <end position="374"/>
    </location>
</feature>
<evidence type="ECO:0000256" key="4">
    <source>
        <dbReference type="ARBA" id="ARBA00022989"/>
    </source>
</evidence>
<evidence type="ECO:0000256" key="2">
    <source>
        <dbReference type="ARBA" id="ARBA00022448"/>
    </source>
</evidence>
<dbReference type="GO" id="GO:0022857">
    <property type="term" value="F:transmembrane transporter activity"/>
    <property type="evidence" value="ECO:0007669"/>
    <property type="project" value="InterPro"/>
</dbReference>
<protein>
    <recommendedName>
        <fullName evidence="8">Major facilitator superfamily (MFS) profile domain-containing protein</fullName>
    </recommendedName>
</protein>
<name>A0A9P6HX50_9PEZI</name>
<feature type="transmembrane region" description="Helical" evidence="7">
    <location>
        <begin position="60"/>
        <end position="85"/>
    </location>
</feature>
<feature type="transmembrane region" description="Helical" evidence="7">
    <location>
        <begin position="445"/>
        <end position="471"/>
    </location>
</feature>
<evidence type="ECO:0000313" key="10">
    <source>
        <dbReference type="Proteomes" id="UP000781932"/>
    </source>
</evidence>
<comment type="caution">
    <text evidence="9">The sequence shown here is derived from an EMBL/GenBank/DDBJ whole genome shotgun (WGS) entry which is preliminary data.</text>
</comment>
<feature type="transmembrane region" description="Helical" evidence="7">
    <location>
        <begin position="386"/>
        <end position="409"/>
    </location>
</feature>
<evidence type="ECO:0000256" key="5">
    <source>
        <dbReference type="ARBA" id="ARBA00023136"/>
    </source>
</evidence>
<dbReference type="AlphaFoldDB" id="A0A9P6HX50"/>
<dbReference type="InterPro" id="IPR020846">
    <property type="entry name" value="MFS_dom"/>
</dbReference>
<dbReference type="GeneID" id="62166452"/>
<feature type="transmembrane region" description="Helical" evidence="7">
    <location>
        <begin position="415"/>
        <end position="436"/>
    </location>
</feature>
<keyword evidence="5 7" id="KW-0472">Membrane</keyword>
<evidence type="ECO:0000259" key="8">
    <source>
        <dbReference type="PROSITE" id="PS50850"/>
    </source>
</evidence>
<feature type="domain" description="Major facilitator superfamily (MFS) profile" evidence="8">
    <location>
        <begin position="60"/>
        <end position="474"/>
    </location>
</feature>
<dbReference type="FunFam" id="1.20.1250.20:FF:000064">
    <property type="entry name" value="MFS allantoate transporter"/>
    <property type="match status" value="1"/>
</dbReference>
<reference evidence="9" key="2">
    <citation type="submission" date="2020-11" db="EMBL/GenBank/DDBJ databases">
        <title>Whole genome sequencing of Colletotrichum sp.</title>
        <authorList>
            <person name="Li H."/>
        </authorList>
    </citation>
    <scope>NUCLEOTIDE SEQUENCE</scope>
    <source>
        <strain evidence="9">CkLH20</strain>
    </source>
</reference>
<evidence type="ECO:0000313" key="9">
    <source>
        <dbReference type="EMBL" id="KAF9871730.1"/>
    </source>
</evidence>
<dbReference type="OrthoDB" id="6730379at2759"/>
<dbReference type="Proteomes" id="UP000781932">
    <property type="component" value="Unassembled WGS sequence"/>
</dbReference>
<keyword evidence="10" id="KW-1185">Reference proteome</keyword>
<dbReference type="PROSITE" id="PS50850">
    <property type="entry name" value="MFS"/>
    <property type="match status" value="1"/>
</dbReference>
<dbReference type="RefSeq" id="XP_038741191.1">
    <property type="nucleotide sequence ID" value="XM_038893378.1"/>
</dbReference>
<evidence type="ECO:0000256" key="6">
    <source>
        <dbReference type="ARBA" id="ARBA00037968"/>
    </source>
</evidence>
<feature type="transmembrane region" description="Helical" evidence="7">
    <location>
        <begin position="127"/>
        <end position="145"/>
    </location>
</feature>
<feature type="transmembrane region" description="Helical" evidence="7">
    <location>
        <begin position="186"/>
        <end position="206"/>
    </location>
</feature>
<dbReference type="InterPro" id="IPR011701">
    <property type="entry name" value="MFS"/>
</dbReference>
<accession>A0A9P6HX50</accession>
<feature type="transmembrane region" description="Helical" evidence="7">
    <location>
        <begin position="218"/>
        <end position="239"/>
    </location>
</feature>
<reference evidence="9" key="1">
    <citation type="submission" date="2020-03" db="EMBL/GenBank/DDBJ databases">
        <authorList>
            <person name="He L."/>
        </authorList>
    </citation>
    <scope>NUCLEOTIDE SEQUENCE</scope>
    <source>
        <strain evidence="9">CkLH20</strain>
    </source>
</reference>